<dbReference type="Pfam" id="PF00111">
    <property type="entry name" value="Fer2"/>
    <property type="match status" value="1"/>
</dbReference>
<dbReference type="InterPro" id="IPR041414">
    <property type="entry name" value="Raco-like_middle"/>
</dbReference>
<dbReference type="PANTHER" id="PTHR42895:SF2">
    <property type="entry name" value="IRON-SULFUR CLUSTER PROTEIN"/>
    <property type="match status" value="1"/>
</dbReference>
<proteinExistence type="predicted"/>
<dbReference type="PANTHER" id="PTHR42895">
    <property type="entry name" value="IRON-SULFUR CLUSTER-BINDING PROTEIN-RELATED"/>
    <property type="match status" value="1"/>
</dbReference>
<name>A0A6I2UXS3_9FIRM</name>
<dbReference type="Gene3D" id="3.30.420.480">
    <property type="entry name" value="Domain of unknown function (DUF4445)"/>
    <property type="match status" value="1"/>
</dbReference>
<protein>
    <submittedName>
        <fullName evidence="2">DUF4445 domain-containing protein</fullName>
    </submittedName>
</protein>
<dbReference type="InterPro" id="IPR012675">
    <property type="entry name" value="Beta-grasp_dom_sf"/>
</dbReference>
<dbReference type="Gene3D" id="3.10.20.30">
    <property type="match status" value="1"/>
</dbReference>
<sequence>MPELFFQEQDQRVSVEAGVTILQAARDAGIIIESPCDGVGTCGKCQVQLKDAAPGSWKCEEAHYQLPAELQEQGYVLACHTKVYGDLIVVAPNTAKQNKTLKILSEGESFQYEIKPWFQKVYAAPKGKTFVLAGGKKVGEEEGDTTKQFYGLAIDIGTTTLVTALIDMNTGEEIDSLSALNPQSLHAQDVITRIHMASKPEGLVLLYGAIRDEFNHTIQELCKRNSIESRYIYEVIYSGNTTMIHLACNVNPEPLGQFPYTAVIRGGNTVPADDLEISPYGDIYLPPIISAYVGPDITSGVLAAQLEKKKGTTLFIDIGTNGEMILAQDGKLAGTSTAAGPAFEGMNITCGMRAGNGALELYQIQPDGTPKTHVIGDVKASGICGSGLLDIIGELVRVGVIGKSGRLVKPDKGKYPDVLKAQMKEKDGKPVFYVAEEVYITQSDIRQVQLAKGAIRAGVEMLMSALGVEAEHVDCVEIAGSFGYHLRESSLIDQGMLPEAFRGKVKFVGNTSKSGAKAFLLNQEVRTYMENLVDEIKDVELSQDPKFQDVFVKALTF</sequence>
<dbReference type="GO" id="GO:0051536">
    <property type="term" value="F:iron-sulfur cluster binding"/>
    <property type="evidence" value="ECO:0007669"/>
    <property type="project" value="InterPro"/>
</dbReference>
<comment type="caution">
    <text evidence="2">The sequence shown here is derived from an EMBL/GenBank/DDBJ whole genome shotgun (WGS) entry which is preliminary data.</text>
</comment>
<feature type="domain" description="2Fe-2S ferredoxin-type" evidence="1">
    <location>
        <begin position="2"/>
        <end position="95"/>
    </location>
</feature>
<dbReference type="Pfam" id="PF14574">
    <property type="entry name" value="RACo_C_ter"/>
    <property type="match status" value="1"/>
</dbReference>
<dbReference type="AlphaFoldDB" id="A0A6I2UXS3"/>
<dbReference type="InterPro" id="IPR001041">
    <property type="entry name" value="2Fe-2S_ferredoxin-type"/>
</dbReference>
<gene>
    <name evidence="2" type="ORF">FYJ78_08225</name>
</gene>
<dbReference type="PROSITE" id="PS51085">
    <property type="entry name" value="2FE2S_FER_2"/>
    <property type="match status" value="1"/>
</dbReference>
<dbReference type="EMBL" id="VUNL01000008">
    <property type="protein sequence ID" value="MSV25165.1"/>
    <property type="molecule type" value="Genomic_DNA"/>
</dbReference>
<evidence type="ECO:0000313" key="2">
    <source>
        <dbReference type="EMBL" id="MSV25165.1"/>
    </source>
</evidence>
<accession>A0A6I2UXS3</accession>
<dbReference type="RefSeq" id="WP_154620944.1">
    <property type="nucleotide sequence ID" value="NZ_VUNL01000008.1"/>
</dbReference>
<evidence type="ECO:0000259" key="1">
    <source>
        <dbReference type="PROSITE" id="PS51085"/>
    </source>
</evidence>
<reference evidence="2 3" key="1">
    <citation type="submission" date="2019-08" db="EMBL/GenBank/DDBJ databases">
        <title>In-depth cultivation of the pig gut microbiome towards novel bacterial diversity and tailored functional studies.</title>
        <authorList>
            <person name="Wylensek D."/>
            <person name="Hitch T.C.A."/>
            <person name="Clavel T."/>
        </authorList>
    </citation>
    <scope>NUCLEOTIDE SEQUENCE [LARGE SCALE GENOMIC DNA]</scope>
    <source>
        <strain evidence="3">WCA-380-WT-3B3</strain>
    </source>
</reference>
<dbReference type="Pfam" id="PF17651">
    <property type="entry name" value="Raco_middle"/>
    <property type="match status" value="1"/>
</dbReference>
<organism evidence="2 3">
    <name type="scientific">Selenomonas montiformis</name>
    <dbReference type="NCBI Taxonomy" id="2652285"/>
    <lineage>
        <taxon>Bacteria</taxon>
        <taxon>Bacillati</taxon>
        <taxon>Bacillota</taxon>
        <taxon>Negativicutes</taxon>
        <taxon>Selenomonadales</taxon>
        <taxon>Selenomonadaceae</taxon>
        <taxon>Selenomonas</taxon>
    </lineage>
</organism>
<keyword evidence="3" id="KW-1185">Reference proteome</keyword>
<dbReference type="InterPro" id="IPR036010">
    <property type="entry name" value="2Fe-2S_ferredoxin-like_sf"/>
</dbReference>
<evidence type="ECO:0000313" key="3">
    <source>
        <dbReference type="Proteomes" id="UP000430222"/>
    </source>
</evidence>
<dbReference type="InterPro" id="IPR027980">
    <property type="entry name" value="RACo_C"/>
</dbReference>
<dbReference type="SUPFAM" id="SSF54292">
    <property type="entry name" value="2Fe-2S ferredoxin-like"/>
    <property type="match status" value="1"/>
</dbReference>
<dbReference type="Proteomes" id="UP000430222">
    <property type="component" value="Unassembled WGS sequence"/>
</dbReference>
<dbReference type="InterPro" id="IPR042259">
    <property type="entry name" value="Raco-like_middle_sf"/>
</dbReference>
<dbReference type="CDD" id="cd00207">
    <property type="entry name" value="fer2"/>
    <property type="match status" value="1"/>
</dbReference>
<dbReference type="InterPro" id="IPR052911">
    <property type="entry name" value="Corrinoid_activation_enz"/>
</dbReference>